<evidence type="ECO:0000256" key="3">
    <source>
        <dbReference type="ARBA" id="ARBA00022676"/>
    </source>
</evidence>
<dbReference type="InterPro" id="IPR005490">
    <property type="entry name" value="LD_TPept_cat_dom"/>
</dbReference>
<feature type="active site" description="Nucleophile" evidence="9">
    <location>
        <position position="302"/>
    </location>
</feature>
<evidence type="ECO:0000256" key="1">
    <source>
        <dbReference type="ARBA" id="ARBA00004752"/>
    </source>
</evidence>
<feature type="active site" description="Proton donor/acceptor" evidence="9">
    <location>
        <position position="286"/>
    </location>
</feature>
<keyword evidence="5" id="KW-0378">Hydrolase</keyword>
<comment type="pathway">
    <text evidence="1 9">Cell wall biogenesis; peptidoglycan biosynthesis.</text>
</comment>
<sequence length="327" mass="34819">MRRALLLTFASFLLLAPTASAQEPRIPAGVTAAGIDVSNLTLPEAANRIAFTFTTTINSPLSTRVAGRRFLLRTKDVDFKFDAAKTARRALNAGRTAAGAPVNVPLYVKFKVAKVRTYVDKVEKGIATAPRDARVDIKLTKIDRIEHRDGRTVDKKALEAAVIATLSDPAANRKLRPEPVAVKPKITTGSLAKAYGTILTIDRGNFKLRLFKNLKLSKTYGVAVGAPGYSTPTGRYTIANKAVNPAWTAPDSPWAGAYRNEVVPGGSAENPLKARWMGIVGGVGIHGTGAPGSIGSRASHGCIRMTVPDVIDLYDRVPVGSPVLIGN</sequence>
<evidence type="ECO:0000256" key="7">
    <source>
        <dbReference type="ARBA" id="ARBA00022984"/>
    </source>
</evidence>
<dbReference type="EMBL" id="JAPCID010000072">
    <property type="protein sequence ID" value="MDA0142028.1"/>
    <property type="molecule type" value="Genomic_DNA"/>
</dbReference>
<keyword evidence="10" id="KW-0732">Signal</keyword>
<keyword evidence="13" id="KW-1185">Reference proteome</keyword>
<feature type="domain" description="L,D-TPase catalytic" evidence="11">
    <location>
        <begin position="197"/>
        <end position="326"/>
    </location>
</feature>
<accession>A0ABT4RTY1</accession>
<dbReference type="InterPro" id="IPR038063">
    <property type="entry name" value="Transpep_catalytic_dom"/>
</dbReference>
<dbReference type="CDD" id="cd16913">
    <property type="entry name" value="YkuD_like"/>
    <property type="match status" value="1"/>
</dbReference>
<evidence type="ECO:0000313" key="13">
    <source>
        <dbReference type="Proteomes" id="UP001147700"/>
    </source>
</evidence>
<keyword evidence="6 9" id="KW-0133">Cell shape</keyword>
<dbReference type="PANTHER" id="PTHR30582">
    <property type="entry name" value="L,D-TRANSPEPTIDASE"/>
    <property type="match status" value="1"/>
</dbReference>
<comment type="caution">
    <text evidence="12">The sequence shown here is derived from an EMBL/GenBank/DDBJ whole genome shotgun (WGS) entry which is preliminary data.</text>
</comment>
<keyword evidence="3" id="KW-0328">Glycosyltransferase</keyword>
<name>A0ABT4RTY1_9ACTN</name>
<dbReference type="Proteomes" id="UP001147700">
    <property type="component" value="Unassembled WGS sequence"/>
</dbReference>
<evidence type="ECO:0000313" key="12">
    <source>
        <dbReference type="EMBL" id="MDA0142028.1"/>
    </source>
</evidence>
<keyword evidence="4" id="KW-0808">Transferase</keyword>
<dbReference type="SUPFAM" id="SSF141523">
    <property type="entry name" value="L,D-transpeptidase catalytic domain-like"/>
    <property type="match status" value="1"/>
</dbReference>
<evidence type="ECO:0000256" key="6">
    <source>
        <dbReference type="ARBA" id="ARBA00022960"/>
    </source>
</evidence>
<keyword evidence="8 9" id="KW-0961">Cell wall biogenesis/degradation</keyword>
<comment type="similarity">
    <text evidence="2">Belongs to the YkuD family.</text>
</comment>
<dbReference type="Pfam" id="PF12229">
    <property type="entry name" value="PG_binding_4"/>
    <property type="match status" value="1"/>
</dbReference>
<protein>
    <submittedName>
        <fullName evidence="12">L,D-transpeptidase/peptidoglycan binding protein</fullName>
    </submittedName>
</protein>
<evidence type="ECO:0000256" key="4">
    <source>
        <dbReference type="ARBA" id="ARBA00022679"/>
    </source>
</evidence>
<dbReference type="InterPro" id="IPR022029">
    <property type="entry name" value="YoaR-like_PG-bd"/>
</dbReference>
<feature type="chain" id="PRO_5046625893" evidence="10">
    <location>
        <begin position="22"/>
        <end position="327"/>
    </location>
</feature>
<evidence type="ECO:0000256" key="2">
    <source>
        <dbReference type="ARBA" id="ARBA00005992"/>
    </source>
</evidence>
<dbReference type="Pfam" id="PF03734">
    <property type="entry name" value="YkuD"/>
    <property type="match status" value="1"/>
</dbReference>
<evidence type="ECO:0000256" key="8">
    <source>
        <dbReference type="ARBA" id="ARBA00023316"/>
    </source>
</evidence>
<evidence type="ECO:0000256" key="5">
    <source>
        <dbReference type="ARBA" id="ARBA00022801"/>
    </source>
</evidence>
<reference evidence="12" key="1">
    <citation type="submission" date="2022-10" db="EMBL/GenBank/DDBJ databases">
        <title>The WGS of Solirubrobacter sp. CPCC 204708.</title>
        <authorList>
            <person name="Jiang Z."/>
        </authorList>
    </citation>
    <scope>NUCLEOTIDE SEQUENCE</scope>
    <source>
        <strain evidence="12">CPCC 204708</strain>
    </source>
</reference>
<evidence type="ECO:0000259" key="11">
    <source>
        <dbReference type="PROSITE" id="PS52029"/>
    </source>
</evidence>
<keyword evidence="7 9" id="KW-0573">Peptidoglycan synthesis</keyword>
<dbReference type="PROSITE" id="PS52029">
    <property type="entry name" value="LD_TPASE"/>
    <property type="match status" value="1"/>
</dbReference>
<evidence type="ECO:0000256" key="10">
    <source>
        <dbReference type="SAM" id="SignalP"/>
    </source>
</evidence>
<dbReference type="RefSeq" id="WP_202954860.1">
    <property type="nucleotide sequence ID" value="NZ_JAPCID010000072.1"/>
</dbReference>
<dbReference type="Gene3D" id="2.40.440.10">
    <property type="entry name" value="L,D-transpeptidase catalytic domain-like"/>
    <property type="match status" value="1"/>
</dbReference>
<organism evidence="12 13">
    <name type="scientific">Solirubrobacter deserti</name>
    <dbReference type="NCBI Taxonomy" id="2282478"/>
    <lineage>
        <taxon>Bacteria</taxon>
        <taxon>Bacillati</taxon>
        <taxon>Actinomycetota</taxon>
        <taxon>Thermoleophilia</taxon>
        <taxon>Solirubrobacterales</taxon>
        <taxon>Solirubrobacteraceae</taxon>
        <taxon>Solirubrobacter</taxon>
    </lineage>
</organism>
<proteinExistence type="inferred from homology"/>
<dbReference type="PANTHER" id="PTHR30582:SF24">
    <property type="entry name" value="L,D-TRANSPEPTIDASE ERFK_SRFK-RELATED"/>
    <property type="match status" value="1"/>
</dbReference>
<evidence type="ECO:0000256" key="9">
    <source>
        <dbReference type="PROSITE-ProRule" id="PRU01373"/>
    </source>
</evidence>
<dbReference type="InterPro" id="IPR050979">
    <property type="entry name" value="LD-transpeptidase"/>
</dbReference>
<feature type="signal peptide" evidence="10">
    <location>
        <begin position="1"/>
        <end position="21"/>
    </location>
</feature>
<gene>
    <name evidence="12" type="ORF">OJ962_31370</name>
</gene>